<dbReference type="PROSITE" id="PS01124">
    <property type="entry name" value="HTH_ARAC_FAMILY_2"/>
    <property type="match status" value="1"/>
</dbReference>
<protein>
    <submittedName>
        <fullName evidence="5">Helix-turn-helix domain-containing protein</fullName>
    </submittedName>
</protein>
<gene>
    <name evidence="5" type="ORF">D3791_04295</name>
</gene>
<keyword evidence="6" id="KW-1185">Reference proteome</keyword>
<dbReference type="Pfam" id="PF14525">
    <property type="entry name" value="AraC_binding_2"/>
    <property type="match status" value="1"/>
</dbReference>
<accession>A0A6H0SJ01</accession>
<reference evidence="5 6" key="1">
    <citation type="submission" date="2018-09" db="EMBL/GenBank/DDBJ databases">
        <title>Glutamicibacter mishrai S5-52T (LMG 29155T = KCTC 39846T).</title>
        <authorList>
            <person name="Das S.K."/>
        </authorList>
    </citation>
    <scope>NUCLEOTIDE SEQUENCE [LARGE SCALE GENOMIC DNA]</scope>
    <source>
        <strain evidence="5 6">S5-52</strain>
    </source>
</reference>
<dbReference type="GO" id="GO:0003700">
    <property type="term" value="F:DNA-binding transcription factor activity"/>
    <property type="evidence" value="ECO:0007669"/>
    <property type="project" value="InterPro"/>
</dbReference>
<dbReference type="InterPro" id="IPR050204">
    <property type="entry name" value="AraC_XylS_family_regulators"/>
</dbReference>
<dbReference type="InterPro" id="IPR018062">
    <property type="entry name" value="HTH_AraC-typ_CS"/>
</dbReference>
<dbReference type="GO" id="GO:0043565">
    <property type="term" value="F:sequence-specific DNA binding"/>
    <property type="evidence" value="ECO:0007669"/>
    <property type="project" value="InterPro"/>
</dbReference>
<dbReference type="AlphaFoldDB" id="A0A6H0SJ01"/>
<dbReference type="InterPro" id="IPR018060">
    <property type="entry name" value="HTH_AraC"/>
</dbReference>
<evidence type="ECO:0000313" key="5">
    <source>
        <dbReference type="EMBL" id="QIV86409.1"/>
    </source>
</evidence>
<dbReference type="PANTHER" id="PTHR46796">
    <property type="entry name" value="HTH-TYPE TRANSCRIPTIONAL ACTIVATOR RHAS-RELATED"/>
    <property type="match status" value="1"/>
</dbReference>
<feature type="domain" description="HTH araC/xylS-type" evidence="4">
    <location>
        <begin position="218"/>
        <end position="319"/>
    </location>
</feature>
<keyword evidence="1" id="KW-0805">Transcription regulation</keyword>
<name>A0A6H0SJ01_9MICC</name>
<dbReference type="PANTHER" id="PTHR46796:SF6">
    <property type="entry name" value="ARAC SUBFAMILY"/>
    <property type="match status" value="1"/>
</dbReference>
<keyword evidence="3" id="KW-0804">Transcription</keyword>
<dbReference type="PROSITE" id="PS00041">
    <property type="entry name" value="HTH_ARAC_FAMILY_1"/>
    <property type="match status" value="1"/>
</dbReference>
<dbReference type="Gene3D" id="1.10.10.60">
    <property type="entry name" value="Homeodomain-like"/>
    <property type="match status" value="1"/>
</dbReference>
<dbReference type="SMART" id="SM00342">
    <property type="entry name" value="HTH_ARAC"/>
    <property type="match status" value="1"/>
</dbReference>
<evidence type="ECO:0000256" key="1">
    <source>
        <dbReference type="ARBA" id="ARBA00023015"/>
    </source>
</evidence>
<dbReference type="Proteomes" id="UP000502331">
    <property type="component" value="Chromosome"/>
</dbReference>
<dbReference type="EMBL" id="CP032549">
    <property type="protein sequence ID" value="QIV86409.1"/>
    <property type="molecule type" value="Genomic_DNA"/>
</dbReference>
<dbReference type="InterPro" id="IPR009057">
    <property type="entry name" value="Homeodomain-like_sf"/>
</dbReference>
<organism evidence="5 6">
    <name type="scientific">Glutamicibacter mishrai</name>
    <dbReference type="NCBI Taxonomy" id="1775880"/>
    <lineage>
        <taxon>Bacteria</taxon>
        <taxon>Bacillati</taxon>
        <taxon>Actinomycetota</taxon>
        <taxon>Actinomycetes</taxon>
        <taxon>Micrococcales</taxon>
        <taxon>Micrococcaceae</taxon>
        <taxon>Glutamicibacter</taxon>
    </lineage>
</organism>
<evidence type="ECO:0000259" key="4">
    <source>
        <dbReference type="PROSITE" id="PS01124"/>
    </source>
</evidence>
<dbReference type="Pfam" id="PF12833">
    <property type="entry name" value="HTH_18"/>
    <property type="match status" value="1"/>
</dbReference>
<proteinExistence type="predicted"/>
<evidence type="ECO:0000313" key="6">
    <source>
        <dbReference type="Proteomes" id="UP000502331"/>
    </source>
</evidence>
<dbReference type="InterPro" id="IPR035418">
    <property type="entry name" value="AraC-bd_2"/>
</dbReference>
<keyword evidence="2" id="KW-0238">DNA-binding</keyword>
<dbReference type="SUPFAM" id="SSF46689">
    <property type="entry name" value="Homeodomain-like"/>
    <property type="match status" value="1"/>
</dbReference>
<evidence type="ECO:0000256" key="3">
    <source>
        <dbReference type="ARBA" id="ARBA00023163"/>
    </source>
</evidence>
<sequence length="320" mass="34903">MPRTLEASWGRERMYQIQHVDSFTAWSRLISDAFVQLRSEQVTGGHFAASLGVNMLGDIGLMRIHARPHAVQRTMDLTNSGDGEFYKVSYQLDGYGLLIQDGRETVLSPGDLAIYDTQRPYTLAFDKPATVVVALIPHQQFKLSTQQVGQVTALALKGNHPLSGTVAPLMEHLGANLAQWDEYGGYPLARNTVDLLATALGGVLGTESAGDTKARQREKITSYIDAHLGDADLGPAQIAAAHFISVRSLHALFEHQPHSVAALIRHRRLTEASRLLRDPLLSSLSVQAIGARVGISDAAGFSRMFSKEFGCTPGKYRAEQ</sequence>
<evidence type="ECO:0000256" key="2">
    <source>
        <dbReference type="ARBA" id="ARBA00023125"/>
    </source>
</evidence>